<dbReference type="SUPFAM" id="SSF53756">
    <property type="entry name" value="UDP-Glycosyltransferase/glycogen phosphorylase"/>
    <property type="match status" value="1"/>
</dbReference>
<name>X1V9B3_9ZZZZ</name>
<accession>X1V9B3</accession>
<comment type="caution">
    <text evidence="1">The sequence shown here is derived from an EMBL/GenBank/DDBJ whole genome shotgun (WGS) entry which is preliminary data.</text>
</comment>
<reference evidence="1" key="1">
    <citation type="journal article" date="2014" name="Front. Microbiol.">
        <title>High frequency of phylogenetically diverse reductive dehalogenase-homologous genes in deep subseafloor sedimentary metagenomes.</title>
        <authorList>
            <person name="Kawai M."/>
            <person name="Futagami T."/>
            <person name="Toyoda A."/>
            <person name="Takaki Y."/>
            <person name="Nishi S."/>
            <person name="Hori S."/>
            <person name="Arai W."/>
            <person name="Tsubouchi T."/>
            <person name="Morono Y."/>
            <person name="Uchiyama I."/>
            <person name="Ito T."/>
            <person name="Fujiyama A."/>
            <person name="Inagaki F."/>
            <person name="Takami H."/>
        </authorList>
    </citation>
    <scope>NUCLEOTIDE SEQUENCE</scope>
    <source>
        <strain evidence="1">Expedition CK06-06</strain>
    </source>
</reference>
<protein>
    <recommendedName>
        <fullName evidence="2">Glycosyl transferase family 1 domain-containing protein</fullName>
    </recommendedName>
</protein>
<proteinExistence type="predicted"/>
<organism evidence="1">
    <name type="scientific">marine sediment metagenome</name>
    <dbReference type="NCBI Taxonomy" id="412755"/>
    <lineage>
        <taxon>unclassified sequences</taxon>
        <taxon>metagenomes</taxon>
        <taxon>ecological metagenomes</taxon>
    </lineage>
</organism>
<feature type="non-terminal residue" evidence="1">
    <location>
        <position position="226"/>
    </location>
</feature>
<sequence>MKEILFCGGFMPLEINEKVKHNSPAANNFQKELIDNLSKNFKVDILTYVGFYEKDMDIVIESFKKNNIYYAIKQEDKNYISVFCRYYKLFNKLIQNKKTVILYDYNYINLFINYFCKKKTIKTILIIADHTEYYEYKNPIRSLLAFKYSRDYFKFDHLIFLSKRLKDRYGLKNSSLMIGGINIDKYKNFTPAPKENKTILLYSGALSRVTGVDIYLKAIELIKDEN</sequence>
<evidence type="ECO:0000313" key="1">
    <source>
        <dbReference type="EMBL" id="GAJ13132.1"/>
    </source>
</evidence>
<evidence type="ECO:0008006" key="2">
    <source>
        <dbReference type="Google" id="ProtNLM"/>
    </source>
</evidence>
<gene>
    <name evidence="1" type="ORF">S12H4_42277</name>
</gene>
<dbReference type="EMBL" id="BARW01025851">
    <property type="protein sequence ID" value="GAJ13132.1"/>
    <property type="molecule type" value="Genomic_DNA"/>
</dbReference>
<dbReference type="AlphaFoldDB" id="X1V9B3"/>